<keyword evidence="2 6" id="KW-0418">Kinase</keyword>
<proteinExistence type="inferred from homology"/>
<dbReference type="GO" id="GO:0005524">
    <property type="term" value="F:ATP binding"/>
    <property type="evidence" value="ECO:0007669"/>
    <property type="project" value="UniProtKB-KW"/>
</dbReference>
<dbReference type="InterPro" id="IPR017437">
    <property type="entry name" value="ATP-NAD_kinase_PpnK-typ_C"/>
</dbReference>
<dbReference type="PANTHER" id="PTHR20275">
    <property type="entry name" value="NAD KINASE"/>
    <property type="match status" value="1"/>
</dbReference>
<evidence type="ECO:0000256" key="4">
    <source>
        <dbReference type="ARBA" id="ARBA00023027"/>
    </source>
</evidence>
<keyword evidence="6" id="KW-0067">ATP-binding</keyword>
<dbReference type="SUPFAM" id="SSF111331">
    <property type="entry name" value="NAD kinase/diacylglycerol kinase-like"/>
    <property type="match status" value="1"/>
</dbReference>
<feature type="active site" description="Proton acceptor" evidence="6">
    <location>
        <position position="76"/>
    </location>
</feature>
<comment type="function">
    <text evidence="6">Involved in the regulation of the intracellular balance of NAD and NADP, and is a key enzyme in the biosynthesis of NADP. Catalyzes specifically the phosphorylation on 2'-hydroxyl of the adenosine moiety of NAD to yield NADP.</text>
</comment>
<keyword evidence="3 6" id="KW-0521">NADP</keyword>
<comment type="caution">
    <text evidence="7">The sequence shown here is derived from an EMBL/GenBank/DDBJ whole genome shotgun (WGS) entry which is preliminary data.</text>
</comment>
<keyword evidence="1 6" id="KW-0808">Transferase</keyword>
<gene>
    <name evidence="6" type="primary">nadK</name>
    <name evidence="7" type="ORF">E3W66_04620</name>
</gene>
<evidence type="ECO:0000256" key="5">
    <source>
        <dbReference type="ARBA" id="ARBA00047925"/>
    </source>
</evidence>
<keyword evidence="6" id="KW-0547">Nucleotide-binding</keyword>
<evidence type="ECO:0000313" key="8">
    <source>
        <dbReference type="Proteomes" id="UP000298133"/>
    </source>
</evidence>
<sequence>MSKQAPLHFTTVALLASVKVEAVSATLEKLEQYLLSEGCEVLFEQSTAELMAHNPASLPIAEFAGRVDLSIVVGGDGSMLSAARKIAASGIPMLGINRGRLGFLTDISPDELAERVAPVLRGHYTVSQRFMLDARISRNGELLNRGRAVNDVVLHPGRSVRMMEFDLYVDKQFVYSQSSDGVIVATPTGSTAYALSAGGPILFPELDAIIVVPLNPHTLSSRPITLSGSACIELQVSARNELMPLVTCDGHNDFVTQPGDVITITKHPDALLLIHPQDHNFYQICRSKLGWGGRLGRPLKEQ</sequence>
<protein>
    <recommendedName>
        <fullName evidence="6">NAD kinase</fullName>
        <ecNumber evidence="6">2.7.1.23</ecNumber>
    </recommendedName>
    <alternativeName>
        <fullName evidence="6">ATP-dependent NAD kinase</fullName>
    </alternativeName>
</protein>
<dbReference type="InterPro" id="IPR017438">
    <property type="entry name" value="ATP-NAD_kinase_N"/>
</dbReference>
<evidence type="ECO:0000256" key="6">
    <source>
        <dbReference type="HAMAP-Rule" id="MF_00361"/>
    </source>
</evidence>
<dbReference type="HAMAP" id="MF_00361">
    <property type="entry name" value="NAD_kinase"/>
    <property type="match status" value="1"/>
</dbReference>
<dbReference type="AlphaFoldDB" id="A0A4Y8UKG6"/>
<dbReference type="Pfam" id="PF20143">
    <property type="entry name" value="NAD_kinase_C"/>
    <property type="match status" value="1"/>
</dbReference>
<evidence type="ECO:0000256" key="3">
    <source>
        <dbReference type="ARBA" id="ARBA00022857"/>
    </source>
</evidence>
<evidence type="ECO:0000256" key="1">
    <source>
        <dbReference type="ARBA" id="ARBA00022679"/>
    </source>
</evidence>
<dbReference type="EMBL" id="SPIA01000001">
    <property type="protein sequence ID" value="TFH69210.1"/>
    <property type="molecule type" value="Genomic_DNA"/>
</dbReference>
<dbReference type="EC" id="2.7.1.23" evidence="6"/>
<evidence type="ECO:0000256" key="2">
    <source>
        <dbReference type="ARBA" id="ARBA00022777"/>
    </source>
</evidence>
<dbReference type="Gene3D" id="3.40.50.10330">
    <property type="entry name" value="Probable inorganic polyphosphate/atp-NAD kinase, domain 1"/>
    <property type="match status" value="1"/>
</dbReference>
<dbReference type="Pfam" id="PF01513">
    <property type="entry name" value="NAD_kinase"/>
    <property type="match status" value="1"/>
</dbReference>
<feature type="binding site" evidence="6">
    <location>
        <begin position="76"/>
        <end position="77"/>
    </location>
    <ligand>
        <name>NAD(+)</name>
        <dbReference type="ChEBI" id="CHEBI:57540"/>
    </ligand>
</feature>
<dbReference type="Gene3D" id="2.60.200.30">
    <property type="entry name" value="Probable inorganic polyphosphate/atp-NAD kinase, domain 2"/>
    <property type="match status" value="1"/>
</dbReference>
<dbReference type="GO" id="GO:0046872">
    <property type="term" value="F:metal ion binding"/>
    <property type="evidence" value="ECO:0007669"/>
    <property type="project" value="UniProtKB-UniRule"/>
</dbReference>
<comment type="subcellular location">
    <subcellularLocation>
        <location evidence="6">Cytoplasm</location>
    </subcellularLocation>
</comment>
<reference evidence="7 8" key="1">
    <citation type="submission" date="2019-03" db="EMBL/GenBank/DDBJ databases">
        <title>Draft genome of Gammaproteobacteria bacterium LSUCC0057, a member of the SAR92 clade.</title>
        <authorList>
            <person name="Lanclos V.C."/>
            <person name="Doiron C."/>
            <person name="Henson M.W."/>
            <person name="Thrash J.C."/>
        </authorList>
    </citation>
    <scope>NUCLEOTIDE SEQUENCE [LARGE SCALE GENOMIC DNA]</scope>
    <source>
        <strain evidence="7 8">LSUCC0057</strain>
    </source>
</reference>
<feature type="binding site" evidence="6">
    <location>
        <position position="161"/>
    </location>
    <ligand>
        <name>NAD(+)</name>
        <dbReference type="ChEBI" id="CHEBI:57540"/>
    </ligand>
</feature>
<dbReference type="GO" id="GO:0019674">
    <property type="term" value="P:NAD+ metabolic process"/>
    <property type="evidence" value="ECO:0007669"/>
    <property type="project" value="InterPro"/>
</dbReference>
<dbReference type="Proteomes" id="UP000298133">
    <property type="component" value="Unassembled WGS sequence"/>
</dbReference>
<name>A0A4Y8UKG6_9GAMM</name>
<dbReference type="GO" id="GO:0051287">
    <property type="term" value="F:NAD binding"/>
    <property type="evidence" value="ECO:0007669"/>
    <property type="project" value="UniProtKB-ARBA"/>
</dbReference>
<accession>A0A4Y8UKG6</accession>
<feature type="binding site" evidence="6">
    <location>
        <begin position="191"/>
        <end position="196"/>
    </location>
    <ligand>
        <name>NAD(+)</name>
        <dbReference type="ChEBI" id="CHEBI:57540"/>
    </ligand>
</feature>
<organism evidence="7 8">
    <name type="scientific">Gammaproteobacteria bacterium LSUCC0057</name>
    <dbReference type="NCBI Taxonomy" id="2559237"/>
    <lineage>
        <taxon>Bacteria</taxon>
        <taxon>Pseudomonadati</taxon>
        <taxon>Pseudomonadota</taxon>
        <taxon>Gammaproteobacteria</taxon>
        <taxon>Cellvibrionales</taxon>
        <taxon>Porticoccaceae</taxon>
        <taxon>SAR92 clade</taxon>
    </lineage>
</organism>
<dbReference type="PANTHER" id="PTHR20275:SF0">
    <property type="entry name" value="NAD KINASE"/>
    <property type="match status" value="1"/>
</dbReference>
<evidence type="ECO:0000313" key="7">
    <source>
        <dbReference type="EMBL" id="TFH69210.1"/>
    </source>
</evidence>
<dbReference type="OrthoDB" id="9774737at2"/>
<dbReference type="NCBIfam" id="NF002306">
    <property type="entry name" value="PRK01231.1"/>
    <property type="match status" value="1"/>
</dbReference>
<dbReference type="InterPro" id="IPR016064">
    <property type="entry name" value="NAD/diacylglycerol_kinase_sf"/>
</dbReference>
<dbReference type="GO" id="GO:0006741">
    <property type="term" value="P:NADP+ biosynthetic process"/>
    <property type="evidence" value="ECO:0007669"/>
    <property type="project" value="UniProtKB-UniRule"/>
</dbReference>
<comment type="similarity">
    <text evidence="6">Belongs to the NAD kinase family.</text>
</comment>
<feature type="binding site" evidence="6">
    <location>
        <position position="180"/>
    </location>
    <ligand>
        <name>NAD(+)</name>
        <dbReference type="ChEBI" id="CHEBI:57540"/>
    </ligand>
</feature>
<dbReference type="InterPro" id="IPR002504">
    <property type="entry name" value="NADK"/>
</dbReference>
<dbReference type="GO" id="GO:0005737">
    <property type="term" value="C:cytoplasm"/>
    <property type="evidence" value="ECO:0007669"/>
    <property type="project" value="UniProtKB-SubCell"/>
</dbReference>
<feature type="binding site" evidence="6">
    <location>
        <begin position="150"/>
        <end position="151"/>
    </location>
    <ligand>
        <name>NAD(+)</name>
        <dbReference type="ChEBI" id="CHEBI:57540"/>
    </ligand>
</feature>
<keyword evidence="6" id="KW-0963">Cytoplasm</keyword>
<keyword evidence="8" id="KW-1185">Reference proteome</keyword>
<dbReference type="GO" id="GO:0003951">
    <property type="term" value="F:NAD+ kinase activity"/>
    <property type="evidence" value="ECO:0007669"/>
    <property type="project" value="UniProtKB-UniRule"/>
</dbReference>
<comment type="caution">
    <text evidence="6">Lacks conserved residue(s) required for the propagation of feature annotation.</text>
</comment>
<comment type="catalytic activity">
    <reaction evidence="5 6">
        <text>NAD(+) + ATP = ADP + NADP(+) + H(+)</text>
        <dbReference type="Rhea" id="RHEA:18629"/>
        <dbReference type="ChEBI" id="CHEBI:15378"/>
        <dbReference type="ChEBI" id="CHEBI:30616"/>
        <dbReference type="ChEBI" id="CHEBI:57540"/>
        <dbReference type="ChEBI" id="CHEBI:58349"/>
        <dbReference type="ChEBI" id="CHEBI:456216"/>
        <dbReference type="EC" id="2.7.1.23"/>
    </reaction>
</comment>
<comment type="cofactor">
    <cofactor evidence="6">
        <name>a divalent metal cation</name>
        <dbReference type="ChEBI" id="CHEBI:60240"/>
    </cofactor>
</comment>
<keyword evidence="4 6" id="KW-0520">NAD</keyword>